<evidence type="ECO:0000313" key="3">
    <source>
        <dbReference type="WBParaSite" id="ACRNAN_scaffold170.g17874.t1"/>
    </source>
</evidence>
<accession>A0A914D200</accession>
<name>A0A914D200_9BILA</name>
<keyword evidence="1" id="KW-1133">Transmembrane helix</keyword>
<evidence type="ECO:0000313" key="2">
    <source>
        <dbReference type="Proteomes" id="UP000887540"/>
    </source>
</evidence>
<keyword evidence="1" id="KW-0472">Membrane</keyword>
<proteinExistence type="predicted"/>
<organism evidence="2 3">
    <name type="scientific">Acrobeloides nanus</name>
    <dbReference type="NCBI Taxonomy" id="290746"/>
    <lineage>
        <taxon>Eukaryota</taxon>
        <taxon>Metazoa</taxon>
        <taxon>Ecdysozoa</taxon>
        <taxon>Nematoda</taxon>
        <taxon>Chromadorea</taxon>
        <taxon>Rhabditida</taxon>
        <taxon>Tylenchina</taxon>
        <taxon>Cephalobomorpha</taxon>
        <taxon>Cephaloboidea</taxon>
        <taxon>Cephalobidae</taxon>
        <taxon>Acrobeloides</taxon>
    </lineage>
</organism>
<feature type="transmembrane region" description="Helical" evidence="1">
    <location>
        <begin position="158"/>
        <end position="179"/>
    </location>
</feature>
<reference evidence="3" key="1">
    <citation type="submission" date="2022-11" db="UniProtKB">
        <authorList>
            <consortium name="WormBaseParasite"/>
        </authorList>
    </citation>
    <scope>IDENTIFICATION</scope>
</reference>
<sequence length="235" mass="26660">MLFFTSTDRPIPDEAISYTGEALYATNYYGHNVCACDNAGNCYRPYGIVGFHAIPYCKDNDCDVYLAAYDEKRNESIVSPGHIIDDFGHIQELPDPFKVPVGRNSGYPVISSMGCNGCEELKSYRCVLPVKDFPDSRKYRIPIGLNKVDDTYINGIRLGHLITFVIDTLSMILAMYLIIGKSKKEMKMYRWFLLNIAVSGLQETQLKKNGRLFFHNFVLDRLFPSTGCSDLLFLK</sequence>
<keyword evidence="1" id="KW-0812">Transmembrane</keyword>
<dbReference type="AlphaFoldDB" id="A0A914D200"/>
<dbReference type="Proteomes" id="UP000887540">
    <property type="component" value="Unplaced"/>
</dbReference>
<evidence type="ECO:0000256" key="1">
    <source>
        <dbReference type="SAM" id="Phobius"/>
    </source>
</evidence>
<dbReference type="WBParaSite" id="ACRNAN_scaffold170.g17874.t1">
    <property type="protein sequence ID" value="ACRNAN_scaffold170.g17874.t1"/>
    <property type="gene ID" value="ACRNAN_scaffold170.g17874"/>
</dbReference>
<keyword evidence="2" id="KW-1185">Reference proteome</keyword>
<protein>
    <submittedName>
        <fullName evidence="3">Uncharacterized protein</fullName>
    </submittedName>
</protein>